<dbReference type="Proteomes" id="UP001519460">
    <property type="component" value="Unassembled WGS sequence"/>
</dbReference>
<organism evidence="1 2">
    <name type="scientific">Batillaria attramentaria</name>
    <dbReference type="NCBI Taxonomy" id="370345"/>
    <lineage>
        <taxon>Eukaryota</taxon>
        <taxon>Metazoa</taxon>
        <taxon>Spiralia</taxon>
        <taxon>Lophotrochozoa</taxon>
        <taxon>Mollusca</taxon>
        <taxon>Gastropoda</taxon>
        <taxon>Caenogastropoda</taxon>
        <taxon>Sorbeoconcha</taxon>
        <taxon>Cerithioidea</taxon>
        <taxon>Batillariidae</taxon>
        <taxon>Batillaria</taxon>
    </lineage>
</organism>
<evidence type="ECO:0000313" key="2">
    <source>
        <dbReference type="Proteomes" id="UP001519460"/>
    </source>
</evidence>
<gene>
    <name evidence="1" type="ORF">BaRGS_00009945</name>
</gene>
<reference evidence="1 2" key="1">
    <citation type="journal article" date="2023" name="Sci. Data">
        <title>Genome assembly of the Korean intertidal mud-creeper Batillaria attramentaria.</title>
        <authorList>
            <person name="Patra A.K."/>
            <person name="Ho P.T."/>
            <person name="Jun S."/>
            <person name="Lee S.J."/>
            <person name="Kim Y."/>
            <person name="Won Y.J."/>
        </authorList>
    </citation>
    <scope>NUCLEOTIDE SEQUENCE [LARGE SCALE GENOMIC DNA]</scope>
    <source>
        <strain evidence="1">Wonlab-2016</strain>
    </source>
</reference>
<dbReference type="AlphaFoldDB" id="A0ABD0LI60"/>
<feature type="non-terminal residue" evidence="1">
    <location>
        <position position="57"/>
    </location>
</feature>
<evidence type="ECO:0000313" key="1">
    <source>
        <dbReference type="EMBL" id="KAK7498853.1"/>
    </source>
</evidence>
<comment type="caution">
    <text evidence="1">The sequence shown here is derived from an EMBL/GenBank/DDBJ whole genome shotgun (WGS) entry which is preliminary data.</text>
</comment>
<dbReference type="EMBL" id="JACVVK020000048">
    <property type="protein sequence ID" value="KAK7498853.1"/>
    <property type="molecule type" value="Genomic_DNA"/>
</dbReference>
<accession>A0ABD0LI60</accession>
<proteinExistence type="predicted"/>
<protein>
    <submittedName>
        <fullName evidence="1">Uncharacterized protein</fullName>
    </submittedName>
</protein>
<feature type="non-terminal residue" evidence="1">
    <location>
        <position position="1"/>
    </location>
</feature>
<sequence length="57" mass="6272">AADAIAAHVHDIETSTPDAAILVTGHCTLTSTLPHYDQYVDCQRPRLRSLLRRRASS</sequence>
<keyword evidence="2" id="KW-1185">Reference proteome</keyword>
<name>A0ABD0LI60_9CAEN</name>